<dbReference type="Proteomes" id="UP000801492">
    <property type="component" value="Unassembled WGS sequence"/>
</dbReference>
<name>A0A8K0CD79_IGNLU</name>
<dbReference type="AlphaFoldDB" id="A0A8K0CD79"/>
<reference evidence="2" key="1">
    <citation type="submission" date="2019-08" db="EMBL/GenBank/DDBJ databases">
        <title>The genome of the North American firefly Photinus pyralis.</title>
        <authorList>
            <consortium name="Photinus pyralis genome working group"/>
            <person name="Fallon T.R."/>
            <person name="Sander Lower S.E."/>
            <person name="Weng J.-K."/>
        </authorList>
    </citation>
    <scope>NUCLEOTIDE SEQUENCE</scope>
    <source>
        <strain evidence="2">TRF0915ILg1</strain>
        <tissue evidence="2">Whole body</tissue>
    </source>
</reference>
<evidence type="ECO:0000256" key="1">
    <source>
        <dbReference type="SAM" id="MobiDB-lite"/>
    </source>
</evidence>
<protein>
    <submittedName>
        <fullName evidence="2">Uncharacterized protein</fullName>
    </submittedName>
</protein>
<keyword evidence="3" id="KW-1185">Reference proteome</keyword>
<proteinExistence type="predicted"/>
<feature type="region of interest" description="Disordered" evidence="1">
    <location>
        <begin position="1"/>
        <end position="55"/>
    </location>
</feature>
<evidence type="ECO:0000313" key="2">
    <source>
        <dbReference type="EMBL" id="KAF2883106.1"/>
    </source>
</evidence>
<evidence type="ECO:0000313" key="3">
    <source>
        <dbReference type="Proteomes" id="UP000801492"/>
    </source>
</evidence>
<gene>
    <name evidence="2" type="ORF">ILUMI_23078</name>
</gene>
<comment type="caution">
    <text evidence="2">The sequence shown here is derived from an EMBL/GenBank/DDBJ whole genome shotgun (WGS) entry which is preliminary data.</text>
</comment>
<feature type="compositionally biased region" description="Basic residues" evidence="1">
    <location>
        <begin position="1"/>
        <end position="28"/>
    </location>
</feature>
<dbReference type="OrthoDB" id="4327074at2759"/>
<organism evidence="2 3">
    <name type="scientific">Ignelater luminosus</name>
    <name type="common">Cucubano</name>
    <name type="synonym">Pyrophorus luminosus</name>
    <dbReference type="NCBI Taxonomy" id="2038154"/>
    <lineage>
        <taxon>Eukaryota</taxon>
        <taxon>Metazoa</taxon>
        <taxon>Ecdysozoa</taxon>
        <taxon>Arthropoda</taxon>
        <taxon>Hexapoda</taxon>
        <taxon>Insecta</taxon>
        <taxon>Pterygota</taxon>
        <taxon>Neoptera</taxon>
        <taxon>Endopterygota</taxon>
        <taxon>Coleoptera</taxon>
        <taxon>Polyphaga</taxon>
        <taxon>Elateriformia</taxon>
        <taxon>Elateroidea</taxon>
        <taxon>Elateridae</taxon>
        <taxon>Agrypninae</taxon>
        <taxon>Pyrophorini</taxon>
        <taxon>Ignelater</taxon>
    </lineage>
</organism>
<dbReference type="EMBL" id="VTPC01090560">
    <property type="protein sequence ID" value="KAF2883106.1"/>
    <property type="molecule type" value="Genomic_DNA"/>
</dbReference>
<sequence length="115" mass="13575">MAEQKRQRKNKIKKDRKNNSKKTGKKTIPKLVEELTSKGEKKRKMSSDDDIENDSLSDKTFVEEDFDEDDVIVLDRNFQVNDFVLVKFDTKKMFITMLSELKKLVTLWRLSNLCV</sequence>
<accession>A0A8K0CD79</accession>